<comment type="caution">
    <text evidence="8">The sequence shown here is derived from an EMBL/GenBank/DDBJ whole genome shotgun (WGS) entry which is preliminary data.</text>
</comment>
<evidence type="ECO:0000256" key="2">
    <source>
        <dbReference type="ARBA" id="ARBA00005876"/>
    </source>
</evidence>
<evidence type="ECO:0000256" key="1">
    <source>
        <dbReference type="ARBA" id="ARBA00004606"/>
    </source>
</evidence>
<comment type="similarity">
    <text evidence="2">Belongs to the X(+)/potassium ATPases subunit beta family.</text>
</comment>
<evidence type="ECO:0000256" key="3">
    <source>
        <dbReference type="ARBA" id="ARBA00022692"/>
    </source>
</evidence>
<evidence type="ECO:0000256" key="7">
    <source>
        <dbReference type="SAM" id="Phobius"/>
    </source>
</evidence>
<evidence type="ECO:0000313" key="8">
    <source>
        <dbReference type="EMBL" id="KAK0060998.1"/>
    </source>
</evidence>
<dbReference type="GO" id="GO:1990573">
    <property type="term" value="P:potassium ion import across plasma membrane"/>
    <property type="evidence" value="ECO:0007669"/>
    <property type="project" value="TreeGrafter"/>
</dbReference>
<comment type="subcellular location">
    <subcellularLocation>
        <location evidence="1">Membrane</location>
        <topology evidence="1">Single-pass type II membrane protein</topology>
    </subcellularLocation>
</comment>
<evidence type="ECO:0000256" key="6">
    <source>
        <dbReference type="ARBA" id="ARBA00023136"/>
    </source>
</evidence>
<organism evidence="8 9">
    <name type="scientific">Biomphalaria pfeifferi</name>
    <name type="common">Bloodfluke planorb</name>
    <name type="synonym">Freshwater snail</name>
    <dbReference type="NCBI Taxonomy" id="112525"/>
    <lineage>
        <taxon>Eukaryota</taxon>
        <taxon>Metazoa</taxon>
        <taxon>Spiralia</taxon>
        <taxon>Lophotrochozoa</taxon>
        <taxon>Mollusca</taxon>
        <taxon>Gastropoda</taxon>
        <taxon>Heterobranchia</taxon>
        <taxon>Euthyneura</taxon>
        <taxon>Panpulmonata</taxon>
        <taxon>Hygrophila</taxon>
        <taxon>Lymnaeoidea</taxon>
        <taxon>Planorbidae</taxon>
        <taxon>Biomphalaria</taxon>
    </lineage>
</organism>
<keyword evidence="4" id="KW-0735">Signal-anchor</keyword>
<dbReference type="GO" id="GO:0001671">
    <property type="term" value="F:ATPase activator activity"/>
    <property type="evidence" value="ECO:0007669"/>
    <property type="project" value="TreeGrafter"/>
</dbReference>
<dbReference type="PANTHER" id="PTHR11523:SF28">
    <property type="entry name" value="NA_K-ATPASE BETA SUBUNIT ISOFORM 4-RELATED"/>
    <property type="match status" value="1"/>
</dbReference>
<feature type="transmembrane region" description="Helical" evidence="7">
    <location>
        <begin position="57"/>
        <end position="85"/>
    </location>
</feature>
<evidence type="ECO:0000256" key="5">
    <source>
        <dbReference type="ARBA" id="ARBA00022989"/>
    </source>
</evidence>
<evidence type="ECO:0000256" key="4">
    <source>
        <dbReference type="ARBA" id="ARBA00022968"/>
    </source>
</evidence>
<protein>
    <submittedName>
        <fullName evidence="8">Sodium/potassium-transporting ATPase subunit beta-1</fullName>
    </submittedName>
</protein>
<sequence>MASQVSGYSGTSSAFYQSTIQSTGIQRETIGDRLSQTKEWLYNSEEGTVMGRTPKDWFLYILCIFVFLAALLGISAAFCGVFYWVVDWNYPTLQGAHSILQTPGMSFRPQPDHKSTLIRFLKGDVTTYTHIIDHIEAYIQFYENTLQVGDRYQDCSEIRKRRTTDLDKACVFLPEVLGNLCVKQQNYGYDDGQPCILLKLNRIVDWVPEEYTADTVPDILKDTWKEDDPWWIYVKCDGDDDASRENMGDLLYFPAPGFHFKYYPFRNQQGYRSPLVFLRMDNPRPGALLFITCRAFAKNIEHDKTENIGQVRFELLVD</sequence>
<reference evidence="8" key="2">
    <citation type="submission" date="2023-04" db="EMBL/GenBank/DDBJ databases">
        <authorList>
            <person name="Bu L."/>
            <person name="Lu L."/>
            <person name="Laidemitt M.R."/>
            <person name="Zhang S.M."/>
            <person name="Mutuku M."/>
            <person name="Mkoji G."/>
            <person name="Steinauer M."/>
            <person name="Loker E.S."/>
        </authorList>
    </citation>
    <scope>NUCLEOTIDE SEQUENCE</scope>
    <source>
        <strain evidence="8">KasaAsao</strain>
        <tissue evidence="8">Whole Snail</tissue>
    </source>
</reference>
<reference evidence="8" key="1">
    <citation type="journal article" date="2023" name="PLoS Negl. Trop. Dis.">
        <title>A genome sequence for Biomphalaria pfeifferi, the major vector snail for the human-infecting parasite Schistosoma mansoni.</title>
        <authorList>
            <person name="Bu L."/>
            <person name="Lu L."/>
            <person name="Laidemitt M.R."/>
            <person name="Zhang S.M."/>
            <person name="Mutuku M."/>
            <person name="Mkoji G."/>
            <person name="Steinauer M."/>
            <person name="Loker E.S."/>
        </authorList>
    </citation>
    <scope>NUCLEOTIDE SEQUENCE</scope>
    <source>
        <strain evidence="8">KasaAsao</strain>
    </source>
</reference>
<dbReference type="GO" id="GO:0005890">
    <property type="term" value="C:sodium:potassium-exchanging ATPase complex"/>
    <property type="evidence" value="ECO:0007669"/>
    <property type="project" value="InterPro"/>
</dbReference>
<dbReference type="EMBL" id="JASAOG010000032">
    <property type="protein sequence ID" value="KAK0060998.1"/>
    <property type="molecule type" value="Genomic_DNA"/>
</dbReference>
<keyword evidence="3 7" id="KW-0812">Transmembrane</keyword>
<keyword evidence="9" id="KW-1185">Reference proteome</keyword>
<accession>A0AAD8BVK6</accession>
<evidence type="ECO:0000313" key="9">
    <source>
        <dbReference type="Proteomes" id="UP001233172"/>
    </source>
</evidence>
<dbReference type="PANTHER" id="PTHR11523">
    <property type="entry name" value="SODIUM/POTASSIUM-DEPENDENT ATPASE BETA SUBUNIT"/>
    <property type="match status" value="1"/>
</dbReference>
<dbReference type="InterPro" id="IPR000402">
    <property type="entry name" value="Na/K_ATPase_sub_beta"/>
</dbReference>
<gene>
    <name evidence="8" type="ORF">Bpfe_009526</name>
</gene>
<dbReference type="GO" id="GO:0006883">
    <property type="term" value="P:intracellular sodium ion homeostasis"/>
    <property type="evidence" value="ECO:0007669"/>
    <property type="project" value="TreeGrafter"/>
</dbReference>
<dbReference type="GO" id="GO:0030007">
    <property type="term" value="P:intracellular potassium ion homeostasis"/>
    <property type="evidence" value="ECO:0007669"/>
    <property type="project" value="TreeGrafter"/>
</dbReference>
<keyword evidence="6 7" id="KW-0472">Membrane</keyword>
<dbReference type="Proteomes" id="UP001233172">
    <property type="component" value="Unassembled WGS sequence"/>
</dbReference>
<proteinExistence type="inferred from homology"/>
<dbReference type="GO" id="GO:0036376">
    <property type="term" value="P:sodium ion export across plasma membrane"/>
    <property type="evidence" value="ECO:0007669"/>
    <property type="project" value="TreeGrafter"/>
</dbReference>
<dbReference type="InterPro" id="IPR038702">
    <property type="entry name" value="Na/K_ATPase_sub_beta_sf"/>
</dbReference>
<keyword evidence="5 7" id="KW-1133">Transmembrane helix</keyword>
<dbReference type="AlphaFoldDB" id="A0AAD8BVK6"/>
<name>A0AAD8BVK6_BIOPF</name>
<dbReference type="Gene3D" id="2.60.40.1660">
    <property type="entry name" value="Na, k-atpase alpha subunit"/>
    <property type="match status" value="1"/>
</dbReference>
<dbReference type="Pfam" id="PF00287">
    <property type="entry name" value="Na_K-ATPase"/>
    <property type="match status" value="1"/>
</dbReference>